<keyword evidence="1" id="KW-0472">Membrane</keyword>
<sequence>MCRNSQILSLIAIKYQQCNFKPKYSTLGNSNLCSLVVVASAIVGIVVVVVVGVVAAVVVVASRFPGHPGIPGIS</sequence>
<gene>
    <name evidence="2" type="ORF">ElyMa_004024900</name>
</gene>
<accession>A0AAV4G1Z4</accession>
<feature type="transmembrane region" description="Helical" evidence="1">
    <location>
        <begin position="35"/>
        <end position="61"/>
    </location>
</feature>
<proteinExistence type="predicted"/>
<comment type="caution">
    <text evidence="2">The sequence shown here is derived from an EMBL/GenBank/DDBJ whole genome shotgun (WGS) entry which is preliminary data.</text>
</comment>
<evidence type="ECO:0000313" key="2">
    <source>
        <dbReference type="EMBL" id="GFR79603.1"/>
    </source>
</evidence>
<name>A0AAV4G1Z4_9GAST</name>
<dbReference type="Proteomes" id="UP000762676">
    <property type="component" value="Unassembled WGS sequence"/>
</dbReference>
<evidence type="ECO:0000313" key="3">
    <source>
        <dbReference type="Proteomes" id="UP000762676"/>
    </source>
</evidence>
<keyword evidence="3" id="KW-1185">Reference proteome</keyword>
<keyword evidence="1" id="KW-0812">Transmembrane</keyword>
<evidence type="ECO:0000256" key="1">
    <source>
        <dbReference type="SAM" id="Phobius"/>
    </source>
</evidence>
<reference evidence="2 3" key="1">
    <citation type="journal article" date="2021" name="Elife">
        <title>Chloroplast acquisition without the gene transfer in kleptoplastic sea slugs, Plakobranchus ocellatus.</title>
        <authorList>
            <person name="Maeda T."/>
            <person name="Takahashi S."/>
            <person name="Yoshida T."/>
            <person name="Shimamura S."/>
            <person name="Takaki Y."/>
            <person name="Nagai Y."/>
            <person name="Toyoda A."/>
            <person name="Suzuki Y."/>
            <person name="Arimoto A."/>
            <person name="Ishii H."/>
            <person name="Satoh N."/>
            <person name="Nishiyama T."/>
            <person name="Hasebe M."/>
            <person name="Maruyama T."/>
            <person name="Minagawa J."/>
            <person name="Obokata J."/>
            <person name="Shigenobu S."/>
        </authorList>
    </citation>
    <scope>NUCLEOTIDE SEQUENCE [LARGE SCALE GENOMIC DNA]</scope>
</reference>
<keyword evidence="1" id="KW-1133">Transmembrane helix</keyword>
<dbReference type="AlphaFoldDB" id="A0AAV4G1Z4"/>
<dbReference type="EMBL" id="BMAT01008177">
    <property type="protein sequence ID" value="GFR79603.1"/>
    <property type="molecule type" value="Genomic_DNA"/>
</dbReference>
<protein>
    <submittedName>
        <fullName evidence="2">Uncharacterized protein</fullName>
    </submittedName>
</protein>
<organism evidence="2 3">
    <name type="scientific">Elysia marginata</name>
    <dbReference type="NCBI Taxonomy" id="1093978"/>
    <lineage>
        <taxon>Eukaryota</taxon>
        <taxon>Metazoa</taxon>
        <taxon>Spiralia</taxon>
        <taxon>Lophotrochozoa</taxon>
        <taxon>Mollusca</taxon>
        <taxon>Gastropoda</taxon>
        <taxon>Heterobranchia</taxon>
        <taxon>Euthyneura</taxon>
        <taxon>Panpulmonata</taxon>
        <taxon>Sacoglossa</taxon>
        <taxon>Placobranchoidea</taxon>
        <taxon>Plakobranchidae</taxon>
        <taxon>Elysia</taxon>
    </lineage>
</organism>